<evidence type="ECO:0000313" key="1">
    <source>
        <dbReference type="EMBL" id="OJT06484.1"/>
    </source>
</evidence>
<proteinExistence type="predicted"/>
<comment type="caution">
    <text evidence="1">The sequence shown here is derived from an EMBL/GenBank/DDBJ whole genome shotgun (WGS) entry which is preliminary data.</text>
</comment>
<evidence type="ECO:0008006" key="3">
    <source>
        <dbReference type="Google" id="ProtNLM"/>
    </source>
</evidence>
<reference evidence="1 2" key="1">
    <citation type="submission" date="2016-10" db="EMBL/GenBank/DDBJ databases">
        <title>Genome sequence of the basidiomycete white-rot fungus Trametes pubescens.</title>
        <authorList>
            <person name="Makela M.R."/>
            <person name="Granchi Z."/>
            <person name="Peng M."/>
            <person name="De Vries R.P."/>
            <person name="Grigoriev I."/>
            <person name="Riley R."/>
            <person name="Hilden K."/>
        </authorList>
    </citation>
    <scope>NUCLEOTIDE SEQUENCE [LARGE SCALE GENOMIC DNA]</scope>
    <source>
        <strain evidence="1 2">FBCC735</strain>
    </source>
</reference>
<accession>A0A1M2VFU3</accession>
<dbReference type="OrthoDB" id="10003767at2759"/>
<gene>
    <name evidence="1" type="ORF">TRAPUB_2643</name>
</gene>
<protein>
    <recommendedName>
        <fullName evidence="3">Aminoglycoside phosphotransferase domain-containing protein</fullName>
    </recommendedName>
</protein>
<dbReference type="OMA" id="TAMPISF"/>
<dbReference type="InterPro" id="IPR011009">
    <property type="entry name" value="Kinase-like_dom_sf"/>
</dbReference>
<sequence>MSGSYNVVYELRFSDATSWVIRIPVSEWGPSNSRYMQLDIIAMEYITARTSVPVPALHAYSCDTDNPLQHPYMIMDMVRGPRLCDVWYDASWWSEGRTKENLFRSLAAHMVQLASLELDKIGRLDRVHPDEPYFIAPLAVGDVFGDEKDADGELGPFSSVHEYLVALLDTHRARSGNSPKLALLQMFVGALVDPRYDAAPFHLGRPDLEIQNINLDPATGEVAALIDWDGVSVGGRQLNALSYPMWLTVDWDPTMYDPEGRVGMSDSEEDLRRYCQMYEDAVGAASGGALSCVTRNSHVPACLEMAIASEVVSTGILSHLGKYVFGSGLLTLDVLDGIEHSGWYARTSPDDVAEIKRELSCLSWVLEGGVLIFAQSGVDMTRPSRGRRWFADG</sequence>
<dbReference type="PANTHER" id="PTHR21310">
    <property type="entry name" value="AMINOGLYCOSIDE PHOSPHOTRANSFERASE-RELATED-RELATED"/>
    <property type="match status" value="1"/>
</dbReference>
<name>A0A1M2VFU3_TRAPU</name>
<dbReference type="SUPFAM" id="SSF56112">
    <property type="entry name" value="Protein kinase-like (PK-like)"/>
    <property type="match status" value="1"/>
</dbReference>
<organism evidence="1 2">
    <name type="scientific">Trametes pubescens</name>
    <name type="common">White-rot fungus</name>
    <dbReference type="NCBI Taxonomy" id="154538"/>
    <lineage>
        <taxon>Eukaryota</taxon>
        <taxon>Fungi</taxon>
        <taxon>Dikarya</taxon>
        <taxon>Basidiomycota</taxon>
        <taxon>Agaricomycotina</taxon>
        <taxon>Agaricomycetes</taxon>
        <taxon>Polyporales</taxon>
        <taxon>Polyporaceae</taxon>
        <taxon>Trametes</taxon>
    </lineage>
</organism>
<keyword evidence="2" id="KW-1185">Reference proteome</keyword>
<dbReference type="Proteomes" id="UP000184267">
    <property type="component" value="Unassembled WGS sequence"/>
</dbReference>
<evidence type="ECO:0000313" key="2">
    <source>
        <dbReference type="Proteomes" id="UP000184267"/>
    </source>
</evidence>
<dbReference type="InterPro" id="IPR051678">
    <property type="entry name" value="AGP_Transferase"/>
</dbReference>
<dbReference type="AlphaFoldDB" id="A0A1M2VFU3"/>
<dbReference type="PANTHER" id="PTHR21310:SF51">
    <property type="entry name" value="AMINOGLYCOSIDE PHOSPHOTRANSFERASE DOMAIN-CONTAINING PROTEIN"/>
    <property type="match status" value="1"/>
</dbReference>
<dbReference type="EMBL" id="MNAD01001305">
    <property type="protein sequence ID" value="OJT06484.1"/>
    <property type="molecule type" value="Genomic_DNA"/>
</dbReference>